<comment type="caution">
    <text evidence="2">The sequence shown here is derived from an EMBL/GenBank/DDBJ whole genome shotgun (WGS) entry which is preliminary data.</text>
</comment>
<dbReference type="SUPFAM" id="SSF53474">
    <property type="entry name" value="alpha/beta-Hydrolases"/>
    <property type="match status" value="1"/>
</dbReference>
<keyword evidence="3" id="KW-1185">Reference proteome</keyword>
<gene>
    <name evidence="2" type="ORF">J2S17_003152</name>
</gene>
<keyword evidence="2" id="KW-0378">Hydrolase</keyword>
<dbReference type="PIRSF" id="PIRSF017388">
    <property type="entry name" value="Esterase_lipase"/>
    <property type="match status" value="1"/>
</dbReference>
<proteinExistence type="predicted"/>
<dbReference type="EC" id="3.1.1.1" evidence="2"/>
<evidence type="ECO:0000259" key="1">
    <source>
        <dbReference type="Pfam" id="PF12146"/>
    </source>
</evidence>
<dbReference type="PANTHER" id="PTHR11614">
    <property type="entry name" value="PHOSPHOLIPASE-RELATED"/>
    <property type="match status" value="1"/>
</dbReference>
<evidence type="ECO:0000313" key="3">
    <source>
        <dbReference type="Proteomes" id="UP001238088"/>
    </source>
</evidence>
<dbReference type="EMBL" id="JAUSUB010000013">
    <property type="protein sequence ID" value="MDQ0271264.1"/>
    <property type="molecule type" value="Genomic_DNA"/>
</dbReference>
<dbReference type="InterPro" id="IPR051044">
    <property type="entry name" value="MAG_DAG_Lipase"/>
</dbReference>
<organism evidence="2 3">
    <name type="scientific">Cytobacillus purgationiresistens</name>
    <dbReference type="NCBI Taxonomy" id="863449"/>
    <lineage>
        <taxon>Bacteria</taxon>
        <taxon>Bacillati</taxon>
        <taxon>Bacillota</taxon>
        <taxon>Bacilli</taxon>
        <taxon>Bacillales</taxon>
        <taxon>Bacillaceae</taxon>
        <taxon>Cytobacillus</taxon>
    </lineage>
</organism>
<protein>
    <submittedName>
        <fullName evidence="2">Carboxylesterase</fullName>
        <ecNumber evidence="2">3.1.1.1</ecNumber>
    </submittedName>
</protein>
<dbReference type="Gene3D" id="3.40.50.1820">
    <property type="entry name" value="alpha/beta hydrolase"/>
    <property type="match status" value="1"/>
</dbReference>
<sequence>MVKVVQPKSFLLKGGKKAVLLLHSFTSNTVDVKKLGRYLNQENYTCFAPLYEGHGLSSEQLILTNPSDWWKSVEGGYQFLKNEGYQTIAVIGVSLGGIFALNVGQKLNVNGIVTMSVPYKRDVDMLKSRVLKYALTYKQLEGKGKEQISHELDHLKASSFNSLLQFKEYIDLTMEGLSRIEKPICILYGELDEVLYKESADYIYQNVSLESKSVKGYSNSRHLMTLGEDQEEIQADILSFLNNLQW</sequence>
<dbReference type="RefSeq" id="WP_307476300.1">
    <property type="nucleotide sequence ID" value="NZ_JAUSUB010000013.1"/>
</dbReference>
<dbReference type="Proteomes" id="UP001238088">
    <property type="component" value="Unassembled WGS sequence"/>
</dbReference>
<reference evidence="2 3" key="1">
    <citation type="submission" date="2023-07" db="EMBL/GenBank/DDBJ databases">
        <title>Genomic Encyclopedia of Type Strains, Phase IV (KMG-IV): sequencing the most valuable type-strain genomes for metagenomic binning, comparative biology and taxonomic classification.</title>
        <authorList>
            <person name="Goeker M."/>
        </authorList>
    </citation>
    <scope>NUCLEOTIDE SEQUENCE [LARGE SCALE GENOMIC DNA]</scope>
    <source>
        <strain evidence="2 3">DSM 23494</strain>
    </source>
</reference>
<dbReference type="InterPro" id="IPR022742">
    <property type="entry name" value="Hydrolase_4"/>
</dbReference>
<dbReference type="InterPro" id="IPR012354">
    <property type="entry name" value="Esterase_lipase"/>
</dbReference>
<feature type="domain" description="Serine aminopeptidase S33" evidence="1">
    <location>
        <begin position="16"/>
        <end position="225"/>
    </location>
</feature>
<dbReference type="InterPro" id="IPR029058">
    <property type="entry name" value="AB_hydrolase_fold"/>
</dbReference>
<evidence type="ECO:0000313" key="2">
    <source>
        <dbReference type="EMBL" id="MDQ0271264.1"/>
    </source>
</evidence>
<name>A0ABU0AK59_9BACI</name>
<dbReference type="Pfam" id="PF12146">
    <property type="entry name" value="Hydrolase_4"/>
    <property type="match status" value="1"/>
</dbReference>
<dbReference type="GO" id="GO:0106435">
    <property type="term" value="F:carboxylesterase activity"/>
    <property type="evidence" value="ECO:0007669"/>
    <property type="project" value="UniProtKB-EC"/>
</dbReference>
<accession>A0ABU0AK59</accession>